<dbReference type="AlphaFoldDB" id="A0A4Y2KGJ8"/>
<proteinExistence type="predicted"/>
<accession>A0A4Y2KGJ8</accession>
<evidence type="ECO:0008006" key="4">
    <source>
        <dbReference type="Google" id="ProtNLM"/>
    </source>
</evidence>
<organism evidence="2 3">
    <name type="scientific">Araneus ventricosus</name>
    <name type="common">Orbweaver spider</name>
    <name type="synonym">Epeira ventricosa</name>
    <dbReference type="NCBI Taxonomy" id="182803"/>
    <lineage>
        <taxon>Eukaryota</taxon>
        <taxon>Metazoa</taxon>
        <taxon>Ecdysozoa</taxon>
        <taxon>Arthropoda</taxon>
        <taxon>Chelicerata</taxon>
        <taxon>Arachnida</taxon>
        <taxon>Araneae</taxon>
        <taxon>Araneomorphae</taxon>
        <taxon>Entelegynae</taxon>
        <taxon>Araneoidea</taxon>
        <taxon>Araneidae</taxon>
        <taxon>Araneus</taxon>
    </lineage>
</organism>
<comment type="caution">
    <text evidence="2">The sequence shown here is derived from an EMBL/GenBank/DDBJ whole genome shotgun (WGS) entry which is preliminary data.</text>
</comment>
<evidence type="ECO:0000256" key="1">
    <source>
        <dbReference type="SAM" id="MobiDB-lite"/>
    </source>
</evidence>
<feature type="region of interest" description="Disordered" evidence="1">
    <location>
        <begin position="80"/>
        <end position="119"/>
    </location>
</feature>
<evidence type="ECO:0000313" key="3">
    <source>
        <dbReference type="Proteomes" id="UP000499080"/>
    </source>
</evidence>
<dbReference type="SUPFAM" id="SSF56219">
    <property type="entry name" value="DNase I-like"/>
    <property type="match status" value="1"/>
</dbReference>
<dbReference type="EMBL" id="BGPR01004577">
    <property type="protein sequence ID" value="GBN01062.1"/>
    <property type="molecule type" value="Genomic_DNA"/>
</dbReference>
<gene>
    <name evidence="2" type="ORF">AVEN_172258_1</name>
</gene>
<dbReference type="OrthoDB" id="6436235at2759"/>
<reference evidence="2 3" key="1">
    <citation type="journal article" date="2019" name="Sci. Rep.">
        <title>Orb-weaving spider Araneus ventricosus genome elucidates the spidroin gene catalogue.</title>
        <authorList>
            <person name="Kono N."/>
            <person name="Nakamura H."/>
            <person name="Ohtoshi R."/>
            <person name="Moran D.A.P."/>
            <person name="Shinohara A."/>
            <person name="Yoshida Y."/>
            <person name="Fujiwara M."/>
            <person name="Mori M."/>
            <person name="Tomita M."/>
            <person name="Arakawa K."/>
        </authorList>
    </citation>
    <scope>NUCLEOTIDE SEQUENCE [LARGE SCALE GENOMIC DNA]</scope>
</reference>
<evidence type="ECO:0000313" key="2">
    <source>
        <dbReference type="EMBL" id="GBN01062.1"/>
    </source>
</evidence>
<name>A0A4Y2KGJ8_ARAVE</name>
<keyword evidence="3" id="KW-1185">Reference proteome</keyword>
<dbReference type="Proteomes" id="UP000499080">
    <property type="component" value="Unassembled WGS sequence"/>
</dbReference>
<protein>
    <recommendedName>
        <fullName evidence="4">Endonuclease/exonuclease/phosphatase domain-containing protein</fullName>
    </recommendedName>
</protein>
<dbReference type="Gene3D" id="3.60.10.10">
    <property type="entry name" value="Endonuclease/exonuclease/phosphatase"/>
    <property type="match status" value="1"/>
</dbReference>
<sequence>MASEFFSVKNSRCEVYVENTQNDINGVYNNLGMMCEKGEVPCCLDDDTESHFNGSIMHSEGVVAISKPADLEKFYREGNPPVNKVPVKRKHKHSPATSIDSTGTFVKQNDTSVDSKRQALEQPVPFSNIRGQPSHLSDCKSYAPLTERDHDDLFFRDKFIMRTHKIKGHAKRGILEFLMIMQNRLRPIRVNKDVKQTTKKRNDKDSEPTFETVNGKSWIDITMSSANLDNKKMNWQVIKNNFSDHNYLVFNVESFNATRDPPRIFFNHRQILKICKAVHQKFLELQEEIQTIDSKQKLEKWIEELTNTINQFSQSFPRKVIKHLKIPWWDSELEVNRKKTRALSSRYQRCRREEKRSMRRIVYKKQEAHYRWLIKQKCRASFELFCEQLVANNAFDLLYKIAAGKIRKQTVLQSVKTSNGQFTNIMEETIQTIIQALFPTNDSTQGTHVQQKKCETVNTYSSTILIQRRGLMYNRKNVKQ</sequence>
<feature type="compositionally biased region" description="Polar residues" evidence="1">
    <location>
        <begin position="95"/>
        <end position="112"/>
    </location>
</feature>
<dbReference type="InterPro" id="IPR036691">
    <property type="entry name" value="Endo/exonu/phosph_ase_sf"/>
</dbReference>